<evidence type="ECO:0000313" key="1">
    <source>
        <dbReference type="EMBL" id="KAK9702537.1"/>
    </source>
</evidence>
<name>A0AAW1JFZ1_POPJA</name>
<reference evidence="1 2" key="1">
    <citation type="journal article" date="2024" name="BMC Genomics">
        <title>De novo assembly and annotation of Popillia japonica's genome with initial clues to its potential as an invasive pest.</title>
        <authorList>
            <person name="Cucini C."/>
            <person name="Boschi S."/>
            <person name="Funari R."/>
            <person name="Cardaioli E."/>
            <person name="Iannotti N."/>
            <person name="Marturano G."/>
            <person name="Paoli F."/>
            <person name="Bruttini M."/>
            <person name="Carapelli A."/>
            <person name="Frati F."/>
            <person name="Nardi F."/>
        </authorList>
    </citation>
    <scope>NUCLEOTIDE SEQUENCE [LARGE SCALE GENOMIC DNA]</scope>
    <source>
        <strain evidence="1">DMR45628</strain>
    </source>
</reference>
<accession>A0AAW1JFZ1</accession>
<dbReference type="AlphaFoldDB" id="A0AAW1JFZ1"/>
<comment type="caution">
    <text evidence="1">The sequence shown here is derived from an EMBL/GenBank/DDBJ whole genome shotgun (WGS) entry which is preliminary data.</text>
</comment>
<protein>
    <submittedName>
        <fullName evidence="1">Uncharacterized protein</fullName>
    </submittedName>
</protein>
<dbReference type="EMBL" id="JASPKY010000390">
    <property type="protein sequence ID" value="KAK9702537.1"/>
    <property type="molecule type" value="Genomic_DNA"/>
</dbReference>
<evidence type="ECO:0000313" key="2">
    <source>
        <dbReference type="Proteomes" id="UP001458880"/>
    </source>
</evidence>
<proteinExistence type="predicted"/>
<dbReference type="Proteomes" id="UP001458880">
    <property type="component" value="Unassembled WGS sequence"/>
</dbReference>
<keyword evidence="2" id="KW-1185">Reference proteome</keyword>
<sequence length="312" mass="35501">MLVNRLSQEELIYELRIRGGTTSETVDSVRKILRYLRRVEKSKSFVRPEYPYKFKEDVKALTDSVQKLKEMCKHFSGDVKSSEYRKTSSKLAHASGRLNHSLPTTDDERKTRFGLLVSLAPLAASLKSKGKGLSPYSTMERSVIDLSQAAATDLFSGKALIWYQALRKTFLGWDELLVALREELQLPDYDECLFVEIRRRILFSRLSLDIPESNRLRVISRNLAPSHQSQLALAEIKSLDDFVALCRKIEVCRSFVEAYIVLPRRNQTLEPALGCMSSSSSVSEVSVPHSPRNCWNCDGVHWEKALTRTIAV</sequence>
<gene>
    <name evidence="1" type="ORF">QE152_g29891</name>
</gene>
<organism evidence="1 2">
    <name type="scientific">Popillia japonica</name>
    <name type="common">Japanese beetle</name>
    <dbReference type="NCBI Taxonomy" id="7064"/>
    <lineage>
        <taxon>Eukaryota</taxon>
        <taxon>Metazoa</taxon>
        <taxon>Ecdysozoa</taxon>
        <taxon>Arthropoda</taxon>
        <taxon>Hexapoda</taxon>
        <taxon>Insecta</taxon>
        <taxon>Pterygota</taxon>
        <taxon>Neoptera</taxon>
        <taxon>Endopterygota</taxon>
        <taxon>Coleoptera</taxon>
        <taxon>Polyphaga</taxon>
        <taxon>Scarabaeiformia</taxon>
        <taxon>Scarabaeidae</taxon>
        <taxon>Rutelinae</taxon>
        <taxon>Popillia</taxon>
    </lineage>
</organism>